<feature type="region of interest" description="Disordered" evidence="1">
    <location>
        <begin position="383"/>
        <end position="407"/>
    </location>
</feature>
<sequence length="559" mass="61497">MSLFRSSSTNSNRYQKPRATVPIANTPRFVLPLRLPSAPAVALQQASQGPANTSSGGPSQYSDNFNRLDSPFTVRSENKSGNKRQRRDSGDDDAGQNGDGQKPKPEGRKGKGKDVTGLRLACHYYKRYNGLHCSSVCSGPKGWPDIPRLKEHLLRHHKAEARCQRCGEVFMTIEDGRIHSNQNPPCSCRDPTDWSYKKYDHHQSDKVKKRCRKVPGKSPATHQEECWASLWKILFPNWDEALHGCIPTAYYDKTPTWHFVEYVVSERNRDTNLHQKLLLHLSGDRTALNQILEIIAKHERASESSWQGDKPSQINSAVQAASDSSVHHAQDELQLLLDPPAVTPPPRPHLQIVPPSHPGYLSPNYCLSPADSFHTVSSIGSSQLPTGMSNRHLSVPGSRASASGETEGTFVGGGYDWEVRSAPCLGPDRSDIFATPSQGHPSSGGLAQTGYTALPWPVPGQPQLPDLAMGGMSAMTSFAVDAAFAISHVDTNSRGTLPLHQDLSQSMQSHNNIVYVPQPWSNSLQRIEDVSQAIANCHMQFPNTSTTRQHNDGAPPWNS</sequence>
<feature type="region of interest" description="Disordered" evidence="1">
    <location>
        <begin position="302"/>
        <end position="322"/>
    </location>
</feature>
<name>A0A4P7N1Q9_PYROR</name>
<protein>
    <submittedName>
        <fullName evidence="2">Uncharacterized protein</fullName>
    </submittedName>
</protein>
<feature type="compositionally biased region" description="Polar residues" evidence="1">
    <location>
        <begin position="1"/>
        <end position="14"/>
    </location>
</feature>
<evidence type="ECO:0000256" key="1">
    <source>
        <dbReference type="SAM" id="MobiDB-lite"/>
    </source>
</evidence>
<feature type="compositionally biased region" description="Basic and acidic residues" evidence="1">
    <location>
        <begin position="101"/>
        <end position="113"/>
    </location>
</feature>
<reference evidence="2 3" key="1">
    <citation type="journal article" date="2019" name="Mol. Biol. Evol.">
        <title>Blast fungal genomes show frequent chromosomal changes, gene gains and losses, and effector gene turnover.</title>
        <authorList>
            <person name="Gomez Luciano L.B."/>
            <person name="Jason Tsai I."/>
            <person name="Chuma I."/>
            <person name="Tosa Y."/>
            <person name="Chen Y.H."/>
            <person name="Li J.Y."/>
            <person name="Li M.Y."/>
            <person name="Jade Lu M.Y."/>
            <person name="Nakayashiki H."/>
            <person name="Li W.H."/>
        </authorList>
    </citation>
    <scope>NUCLEOTIDE SEQUENCE [LARGE SCALE GENOMIC DNA]</scope>
    <source>
        <strain evidence="2">MZ5-1-6</strain>
    </source>
</reference>
<evidence type="ECO:0000313" key="3">
    <source>
        <dbReference type="Proteomes" id="UP000294847"/>
    </source>
</evidence>
<feature type="compositionally biased region" description="Polar residues" evidence="1">
    <location>
        <begin position="44"/>
        <end position="67"/>
    </location>
</feature>
<feature type="compositionally biased region" description="Polar residues" evidence="1">
    <location>
        <begin position="303"/>
        <end position="322"/>
    </location>
</feature>
<dbReference type="PANTHER" id="PTHR38166">
    <property type="entry name" value="C2H2-TYPE DOMAIN-CONTAINING PROTEIN-RELATED"/>
    <property type="match status" value="1"/>
</dbReference>
<dbReference type="EMBL" id="CP034204">
    <property type="protein sequence ID" value="QBZ53780.1"/>
    <property type="molecule type" value="Genomic_DNA"/>
</dbReference>
<organism evidence="2 3">
    <name type="scientific">Pyricularia oryzae</name>
    <name type="common">Rice blast fungus</name>
    <name type="synonym">Magnaporthe oryzae</name>
    <dbReference type="NCBI Taxonomy" id="318829"/>
    <lineage>
        <taxon>Eukaryota</taxon>
        <taxon>Fungi</taxon>
        <taxon>Dikarya</taxon>
        <taxon>Ascomycota</taxon>
        <taxon>Pezizomycotina</taxon>
        <taxon>Sordariomycetes</taxon>
        <taxon>Sordariomycetidae</taxon>
        <taxon>Magnaporthales</taxon>
        <taxon>Pyriculariaceae</taxon>
        <taxon>Pyricularia</taxon>
    </lineage>
</organism>
<feature type="compositionally biased region" description="Polar residues" evidence="1">
    <location>
        <begin position="383"/>
        <end position="392"/>
    </location>
</feature>
<proteinExistence type="predicted"/>
<dbReference type="Proteomes" id="UP000294847">
    <property type="component" value="Chromosome 1"/>
</dbReference>
<dbReference type="AlphaFoldDB" id="A0A4P7N1Q9"/>
<gene>
    <name evidence="2" type="ORF">PoMZ_09470</name>
</gene>
<feature type="region of interest" description="Disordered" evidence="1">
    <location>
        <begin position="1"/>
        <end position="27"/>
    </location>
</feature>
<evidence type="ECO:0000313" key="2">
    <source>
        <dbReference type="EMBL" id="QBZ53780.1"/>
    </source>
</evidence>
<dbReference type="PANTHER" id="PTHR38166:SF1">
    <property type="entry name" value="C2H2-TYPE DOMAIN-CONTAINING PROTEIN"/>
    <property type="match status" value="1"/>
</dbReference>
<feature type="region of interest" description="Disordered" evidence="1">
    <location>
        <begin position="40"/>
        <end position="113"/>
    </location>
</feature>
<accession>A0A4P7N1Q9</accession>